<keyword evidence="4" id="KW-0804">Transcription</keyword>
<comment type="similarity">
    <text evidence="2">Belongs to the ASF1 family.</text>
</comment>
<dbReference type="PANTHER" id="PTHR12040">
    <property type="entry name" value="ANTI-SILENCING PROTEIN 1"/>
    <property type="match status" value="1"/>
</dbReference>
<reference evidence="7" key="2">
    <citation type="submission" date="2015-08" db="EMBL/GenBank/DDBJ databases">
        <authorList>
            <person name="Babu N.S."/>
            <person name="Beckwith C.J."/>
            <person name="Beseler K.G."/>
            <person name="Brison A."/>
            <person name="Carone J.V."/>
            <person name="Caskin T.P."/>
            <person name="Diamond M."/>
            <person name="Durham M.E."/>
            <person name="Foxe J.M."/>
            <person name="Go M."/>
            <person name="Henderson B.A."/>
            <person name="Jones I.B."/>
            <person name="McGettigan J.A."/>
            <person name="Micheletti S.J."/>
            <person name="Nasrallah M.E."/>
            <person name="Ortiz D."/>
            <person name="Piller C.R."/>
            <person name="Privatt S.R."/>
            <person name="Schneider S.L."/>
            <person name="Sharp S."/>
            <person name="Smith T.C."/>
            <person name="Stanton J.D."/>
            <person name="Ullery H.E."/>
            <person name="Wilson R.J."/>
            <person name="Serrano M.G."/>
            <person name="Buck G."/>
            <person name="Lee V."/>
            <person name="Wang Y."/>
            <person name="Carvalho R."/>
            <person name="Voegtly L."/>
            <person name="Shi R."/>
            <person name="Duckworth R."/>
            <person name="Johnson A."/>
            <person name="Loviza R."/>
            <person name="Walstead R."/>
            <person name="Shah Z."/>
            <person name="Kiflezghi M."/>
            <person name="Wade K."/>
            <person name="Ball S.L."/>
            <person name="Bradley K.W."/>
            <person name="Asai D.J."/>
            <person name="Bowman C.A."/>
            <person name="Russell D.A."/>
            <person name="Pope W.H."/>
            <person name="Jacobs-Sera D."/>
            <person name="Hendrix R.W."/>
            <person name="Hatfull G.F."/>
        </authorList>
    </citation>
    <scope>NUCLEOTIDE SEQUENCE</scope>
</reference>
<dbReference type="OrthoDB" id="29755at2759"/>
<keyword evidence="3" id="KW-0805">Transcription regulation</keyword>
<name>A0A087SKH4_AUXPR</name>
<dbReference type="FunFam" id="2.60.40.1490:FF:000001">
    <property type="entry name" value="Histone chaperone ASF1"/>
    <property type="match status" value="1"/>
</dbReference>
<dbReference type="GO" id="GO:0010091">
    <property type="term" value="P:trichome branching"/>
    <property type="evidence" value="ECO:0007669"/>
    <property type="project" value="UniProtKB-ARBA"/>
</dbReference>
<sequence length="172" mass="19727">MTAISVTSVHVLDNPTKITNPLQFEIQYECLYDLQDDLEWRLTYVGSAESEKYDQVLDAVFVGPVAPGQYRFVFQADPPDFSRIPPSDIVGVTVILLTCSYKTQEFIRVGYYVNTEYEEETLREEPPETPQLDRLMRSILADKPRVTKFPIEWDAVKESTAAMDMDMDAPME</sequence>
<keyword evidence="6" id="KW-0539">Nucleus</keyword>
<proteinExistence type="inferred from homology"/>
<dbReference type="SUPFAM" id="SSF101546">
    <property type="entry name" value="ASF1-like"/>
    <property type="match status" value="1"/>
</dbReference>
<dbReference type="EMBL" id="GDKF01003243">
    <property type="protein sequence ID" value="JAT75379.1"/>
    <property type="molecule type" value="Transcribed_RNA"/>
</dbReference>
<evidence type="ECO:0000256" key="3">
    <source>
        <dbReference type="ARBA" id="ARBA00023015"/>
    </source>
</evidence>
<dbReference type="AlphaFoldDB" id="A0A087SKH4"/>
<dbReference type="KEGG" id="apro:F751_4721"/>
<dbReference type="GO" id="GO:0042393">
    <property type="term" value="F:histone binding"/>
    <property type="evidence" value="ECO:0007669"/>
    <property type="project" value="TreeGrafter"/>
</dbReference>
<dbReference type="EMBL" id="KL662127">
    <property type="protein sequence ID" value="KFM26228.1"/>
    <property type="molecule type" value="Genomic_DNA"/>
</dbReference>
<dbReference type="eggNOG" id="KOG3265">
    <property type="taxonomic scope" value="Eukaryota"/>
</dbReference>
<dbReference type="STRING" id="3075.A0A087SKH4"/>
<reference evidence="8 9" key="1">
    <citation type="journal article" date="2014" name="BMC Genomics">
        <title>Oil accumulation mechanisms of the oleaginous microalga Chlorella protothecoides revealed through its genome, transcriptomes, and proteomes.</title>
        <authorList>
            <person name="Gao C."/>
            <person name="Wang Y."/>
            <person name="Shen Y."/>
            <person name="Yan D."/>
            <person name="He X."/>
            <person name="Dai J."/>
            <person name="Wu Q."/>
        </authorList>
    </citation>
    <scope>NUCLEOTIDE SEQUENCE [LARGE SCALE GENOMIC DNA]</scope>
    <source>
        <strain evidence="8 9">0710</strain>
    </source>
</reference>
<dbReference type="InterPro" id="IPR036747">
    <property type="entry name" value="ASF1-like_sf"/>
</dbReference>
<keyword evidence="9" id="KW-1185">Reference proteome</keyword>
<evidence type="ECO:0000256" key="2">
    <source>
        <dbReference type="ARBA" id="ARBA00006051"/>
    </source>
</evidence>
<organism evidence="8 9">
    <name type="scientific">Auxenochlorella protothecoides</name>
    <name type="common">Green microalga</name>
    <name type="synonym">Chlorella protothecoides</name>
    <dbReference type="NCBI Taxonomy" id="3075"/>
    <lineage>
        <taxon>Eukaryota</taxon>
        <taxon>Viridiplantae</taxon>
        <taxon>Chlorophyta</taxon>
        <taxon>core chlorophytes</taxon>
        <taxon>Trebouxiophyceae</taxon>
        <taxon>Chlorellales</taxon>
        <taxon>Chlorellaceae</taxon>
        <taxon>Auxenochlorella</taxon>
    </lineage>
</organism>
<evidence type="ECO:0000256" key="6">
    <source>
        <dbReference type="ARBA" id="ARBA00023242"/>
    </source>
</evidence>
<dbReference type="GO" id="GO:0005634">
    <property type="term" value="C:nucleus"/>
    <property type="evidence" value="ECO:0007669"/>
    <property type="project" value="UniProtKB-SubCell"/>
</dbReference>
<evidence type="ECO:0000313" key="9">
    <source>
        <dbReference type="Proteomes" id="UP000028924"/>
    </source>
</evidence>
<comment type="subcellular location">
    <subcellularLocation>
        <location evidence="1">Nucleus</location>
    </subcellularLocation>
</comment>
<accession>A0A087SKH4</accession>
<dbReference type="RefSeq" id="XP_011399124.1">
    <property type="nucleotide sequence ID" value="XM_011400822.1"/>
</dbReference>
<evidence type="ECO:0000256" key="5">
    <source>
        <dbReference type="ARBA" id="ARBA00023186"/>
    </source>
</evidence>
<dbReference type="GO" id="GO:0031567">
    <property type="term" value="P:mitotic cell size control checkpoint signaling"/>
    <property type="evidence" value="ECO:0007669"/>
    <property type="project" value="UniProtKB-ARBA"/>
</dbReference>
<dbReference type="Proteomes" id="UP000028924">
    <property type="component" value="Unassembled WGS sequence"/>
</dbReference>
<evidence type="ECO:0000313" key="7">
    <source>
        <dbReference type="EMBL" id="JAT75379.1"/>
    </source>
</evidence>
<dbReference type="InterPro" id="IPR006818">
    <property type="entry name" value="ASF1-like"/>
</dbReference>
<dbReference type="GO" id="GO:0006335">
    <property type="term" value="P:DNA replication-dependent chromatin assembly"/>
    <property type="evidence" value="ECO:0007669"/>
    <property type="project" value="TreeGrafter"/>
</dbReference>
<protein>
    <submittedName>
        <fullName evidence="8">Putative histone chaperone ASF1A</fullName>
    </submittedName>
</protein>
<dbReference type="GO" id="GO:0000785">
    <property type="term" value="C:chromatin"/>
    <property type="evidence" value="ECO:0007669"/>
    <property type="project" value="TreeGrafter"/>
</dbReference>
<dbReference type="PANTHER" id="PTHR12040:SF0">
    <property type="entry name" value="HISTONE CHAPERONE ASF1"/>
    <property type="match status" value="1"/>
</dbReference>
<dbReference type="Gene3D" id="2.60.40.1490">
    <property type="entry name" value="Histone chaperone ASF1-like"/>
    <property type="match status" value="1"/>
</dbReference>
<dbReference type="GeneID" id="23616112"/>
<keyword evidence="5" id="KW-0143">Chaperone</keyword>
<dbReference type="Pfam" id="PF04729">
    <property type="entry name" value="ASF1_hist_chap"/>
    <property type="match status" value="1"/>
</dbReference>
<evidence type="ECO:0000256" key="1">
    <source>
        <dbReference type="ARBA" id="ARBA00004123"/>
    </source>
</evidence>
<evidence type="ECO:0000256" key="4">
    <source>
        <dbReference type="ARBA" id="ARBA00023163"/>
    </source>
</evidence>
<evidence type="ECO:0000313" key="8">
    <source>
        <dbReference type="EMBL" id="KFM26228.1"/>
    </source>
</evidence>
<gene>
    <name evidence="8" type="ORF">F751_4721</name>
    <name evidence="7" type="ORF">g.4160</name>
</gene>